<name>A0A2K4ZGS4_9FIRM</name>
<protein>
    <submittedName>
        <fullName evidence="1">Uncharacterized protein</fullName>
    </submittedName>
</protein>
<dbReference type="AlphaFoldDB" id="A0A2K4ZGS4"/>
<reference evidence="1 2" key="1">
    <citation type="submission" date="2018-01" db="EMBL/GenBank/DDBJ databases">
        <authorList>
            <person name="Gaut B.S."/>
            <person name="Morton B.R."/>
            <person name="Clegg M.T."/>
            <person name="Duvall M.R."/>
        </authorList>
    </citation>
    <scope>NUCLEOTIDE SEQUENCE [LARGE SCALE GENOMIC DNA]</scope>
    <source>
        <strain evidence="1">GP69</strain>
    </source>
</reference>
<organism evidence="1 2">
    <name type="scientific">Acetatifactor muris</name>
    <dbReference type="NCBI Taxonomy" id="879566"/>
    <lineage>
        <taxon>Bacteria</taxon>
        <taxon>Bacillati</taxon>
        <taxon>Bacillota</taxon>
        <taxon>Clostridia</taxon>
        <taxon>Lachnospirales</taxon>
        <taxon>Lachnospiraceae</taxon>
        <taxon>Acetatifactor</taxon>
    </lineage>
</organism>
<dbReference type="Proteomes" id="UP000236311">
    <property type="component" value="Unassembled WGS sequence"/>
</dbReference>
<keyword evidence="2" id="KW-1185">Reference proteome</keyword>
<proteinExistence type="predicted"/>
<evidence type="ECO:0000313" key="1">
    <source>
        <dbReference type="EMBL" id="SOY29673.1"/>
    </source>
</evidence>
<evidence type="ECO:0000313" key="2">
    <source>
        <dbReference type="Proteomes" id="UP000236311"/>
    </source>
</evidence>
<dbReference type="RefSeq" id="WP_103239762.1">
    <property type="nucleotide sequence ID" value="NZ_JANJZD010000010.1"/>
</dbReference>
<gene>
    <name evidence="1" type="ORF">AMURIS_02394</name>
</gene>
<dbReference type="OrthoDB" id="2087775at2"/>
<sequence length="442" mass="47441">MTTDILKDWLRDLPMQFLGKKNIEVLIKAFARQMQELDTVFDELNSKTDLDTAMGQNLDYVGTIIPLTRKEAGELAGLNVEEPVISDERYRQFLRYKLLVNTNECTYYDLMDGLALLWDVSPIYYIEDPDMPATIILTMPFLKPGGEVVTLGEVPMVKAAGVRIEFEYRIKVVVETLVRWIYSVYNVPLTNQLVCGTHPRRGSLGRIYLLQTEIGIKEIQRVFELKKTGTIRVGGKLYDSTIGEVITEDVQIEINSSYEVQNVILAGQIVCGTHPHQAVNGVFIGADAVVGGNVTSASAFVPLSGTVPGQSTESVMIGSCIEAGKTISNVADDVPLSGTMITGGQKPGKSLIVSAGVSSKEPSVRIAAADAKKCGTGGEEMLVISSGISSSPSVSIAAADAKKCGAKEETVLSISAGVSGEKPSVYITAATSRRCGTGVCGK</sequence>
<dbReference type="EMBL" id="OFSM01000011">
    <property type="protein sequence ID" value="SOY29673.1"/>
    <property type="molecule type" value="Genomic_DNA"/>
</dbReference>
<accession>A0A2K4ZGS4</accession>